<dbReference type="CDD" id="cd06262">
    <property type="entry name" value="metallo-hydrolase-like_MBL-fold"/>
    <property type="match status" value="1"/>
</dbReference>
<keyword evidence="4" id="KW-0862">Zinc</keyword>
<keyword evidence="7" id="KW-1185">Reference proteome</keyword>
<dbReference type="Pfam" id="PF00753">
    <property type="entry name" value="Lactamase_B"/>
    <property type="match status" value="1"/>
</dbReference>
<dbReference type="STRING" id="285351.SAMN04488035_1307"/>
<name>A0A1I2FIR0_9MICO</name>
<protein>
    <submittedName>
        <fullName evidence="6">Glyoxylase, beta-lactamase superfamily II</fullName>
    </submittedName>
</protein>
<evidence type="ECO:0000313" key="7">
    <source>
        <dbReference type="Proteomes" id="UP000198520"/>
    </source>
</evidence>
<dbReference type="InterPro" id="IPR051453">
    <property type="entry name" value="MBL_Glyoxalase_II"/>
</dbReference>
<accession>A0A1I2FIR0</accession>
<keyword evidence="3" id="KW-0378">Hydrolase</keyword>
<sequence length="255" mass="25887">MHVETLLAPVFGANCYLLSADGSGPCVIVDAGGGVADDVHATVVRRGLAPVAVLATHGHLDHTWSAAELGTRYGVPLWIHADDAYRLADPFGSLDGSTGGASGPLAQALAAAGFGPDQHVVPTDVSTFTAGQALTLGGLTVRAVHAPGHTQGATLFVVDEAVAPDSVLPGPQGPLPLAARPGVAEGTVAVALTGDVLFAGTIGRTDLPGGDMPQMTRTLTDVVSTLDPRTLVLPGHGPATRLDVELRTNPYLARR</sequence>
<dbReference type="GO" id="GO:0046872">
    <property type="term" value="F:metal ion binding"/>
    <property type="evidence" value="ECO:0007669"/>
    <property type="project" value="UniProtKB-KW"/>
</dbReference>
<dbReference type="InterPro" id="IPR036866">
    <property type="entry name" value="RibonucZ/Hydroxyglut_hydro"/>
</dbReference>
<evidence type="ECO:0000313" key="6">
    <source>
        <dbReference type="EMBL" id="SFF04321.1"/>
    </source>
</evidence>
<dbReference type="GO" id="GO:0016787">
    <property type="term" value="F:hydrolase activity"/>
    <property type="evidence" value="ECO:0007669"/>
    <property type="project" value="UniProtKB-KW"/>
</dbReference>
<dbReference type="PANTHER" id="PTHR46233:SF3">
    <property type="entry name" value="HYDROXYACYLGLUTATHIONE HYDROLASE GLOC"/>
    <property type="match status" value="1"/>
</dbReference>
<dbReference type="OrthoDB" id="2971563at2"/>
<reference evidence="7" key="1">
    <citation type="submission" date="2016-10" db="EMBL/GenBank/DDBJ databases">
        <authorList>
            <person name="Varghese N."/>
            <person name="Submissions S."/>
        </authorList>
    </citation>
    <scope>NUCLEOTIDE SEQUENCE [LARGE SCALE GENOMIC DNA]</scope>
    <source>
        <strain evidence="7">DSM 19083</strain>
    </source>
</reference>
<evidence type="ECO:0000256" key="3">
    <source>
        <dbReference type="ARBA" id="ARBA00022801"/>
    </source>
</evidence>
<keyword evidence="2" id="KW-0479">Metal-binding</keyword>
<dbReference type="AlphaFoldDB" id="A0A1I2FIR0"/>
<comment type="cofactor">
    <cofactor evidence="1">
        <name>Zn(2+)</name>
        <dbReference type="ChEBI" id="CHEBI:29105"/>
    </cofactor>
</comment>
<dbReference type="SMART" id="SM00849">
    <property type="entry name" value="Lactamase_B"/>
    <property type="match status" value="1"/>
</dbReference>
<dbReference type="Proteomes" id="UP000198520">
    <property type="component" value="Unassembled WGS sequence"/>
</dbReference>
<gene>
    <name evidence="6" type="ORF">SAMN04488035_1307</name>
</gene>
<dbReference type="PANTHER" id="PTHR46233">
    <property type="entry name" value="HYDROXYACYLGLUTATHIONE HYDROLASE GLOC"/>
    <property type="match status" value="1"/>
</dbReference>
<feature type="domain" description="Metallo-beta-lactamase" evidence="5">
    <location>
        <begin position="12"/>
        <end position="236"/>
    </location>
</feature>
<organism evidence="6 7">
    <name type="scientific">Flavimobilis marinus</name>
    <dbReference type="NCBI Taxonomy" id="285351"/>
    <lineage>
        <taxon>Bacteria</taxon>
        <taxon>Bacillati</taxon>
        <taxon>Actinomycetota</taxon>
        <taxon>Actinomycetes</taxon>
        <taxon>Micrococcales</taxon>
        <taxon>Jonesiaceae</taxon>
        <taxon>Flavimobilis</taxon>
    </lineage>
</organism>
<dbReference type="EMBL" id="FONZ01000002">
    <property type="protein sequence ID" value="SFF04321.1"/>
    <property type="molecule type" value="Genomic_DNA"/>
</dbReference>
<evidence type="ECO:0000259" key="5">
    <source>
        <dbReference type="SMART" id="SM00849"/>
    </source>
</evidence>
<evidence type="ECO:0000256" key="1">
    <source>
        <dbReference type="ARBA" id="ARBA00001947"/>
    </source>
</evidence>
<dbReference type="InterPro" id="IPR001279">
    <property type="entry name" value="Metallo-B-lactamas"/>
</dbReference>
<dbReference type="RefSeq" id="WP_093376334.1">
    <property type="nucleotide sequence ID" value="NZ_BNAN01000002.1"/>
</dbReference>
<dbReference type="SUPFAM" id="SSF56281">
    <property type="entry name" value="Metallo-hydrolase/oxidoreductase"/>
    <property type="match status" value="1"/>
</dbReference>
<evidence type="ECO:0000256" key="2">
    <source>
        <dbReference type="ARBA" id="ARBA00022723"/>
    </source>
</evidence>
<dbReference type="Gene3D" id="3.60.15.10">
    <property type="entry name" value="Ribonuclease Z/Hydroxyacylglutathione hydrolase-like"/>
    <property type="match status" value="1"/>
</dbReference>
<proteinExistence type="predicted"/>
<evidence type="ECO:0000256" key="4">
    <source>
        <dbReference type="ARBA" id="ARBA00022833"/>
    </source>
</evidence>